<accession>A0A3Q7HTR5</accession>
<name>A0A3Q7HTR5_SOLLC</name>
<proteinExistence type="predicted"/>
<dbReference type="InParanoid" id="A0A3Q7HTR5"/>
<evidence type="ECO:0000313" key="2">
    <source>
        <dbReference type="Proteomes" id="UP000004994"/>
    </source>
</evidence>
<protein>
    <submittedName>
        <fullName evidence="1">Uncharacterized protein</fullName>
    </submittedName>
</protein>
<dbReference type="Proteomes" id="UP000004994">
    <property type="component" value="Chromosome 8"/>
</dbReference>
<dbReference type="EnsemblPlants" id="Solyc08g076645.1.1">
    <property type="protein sequence ID" value="Solyc08g076645.1.1"/>
    <property type="gene ID" value="Solyc08g076645.1"/>
</dbReference>
<dbReference type="AlphaFoldDB" id="A0A3Q7HTR5"/>
<reference evidence="1" key="2">
    <citation type="submission" date="2019-01" db="UniProtKB">
        <authorList>
            <consortium name="EnsemblPlants"/>
        </authorList>
    </citation>
    <scope>IDENTIFICATION</scope>
    <source>
        <strain evidence="1">cv. Heinz 1706</strain>
    </source>
</reference>
<organism evidence="1">
    <name type="scientific">Solanum lycopersicum</name>
    <name type="common">Tomato</name>
    <name type="synonym">Lycopersicon esculentum</name>
    <dbReference type="NCBI Taxonomy" id="4081"/>
    <lineage>
        <taxon>Eukaryota</taxon>
        <taxon>Viridiplantae</taxon>
        <taxon>Streptophyta</taxon>
        <taxon>Embryophyta</taxon>
        <taxon>Tracheophyta</taxon>
        <taxon>Spermatophyta</taxon>
        <taxon>Magnoliopsida</taxon>
        <taxon>eudicotyledons</taxon>
        <taxon>Gunneridae</taxon>
        <taxon>Pentapetalae</taxon>
        <taxon>asterids</taxon>
        <taxon>lamiids</taxon>
        <taxon>Solanales</taxon>
        <taxon>Solanaceae</taxon>
        <taxon>Solanoideae</taxon>
        <taxon>Solaneae</taxon>
        <taxon>Solanum</taxon>
        <taxon>Solanum subgen. Lycopersicon</taxon>
    </lineage>
</organism>
<keyword evidence="2" id="KW-1185">Reference proteome</keyword>
<sequence length="90" mass="10384">MKHNYSQAIFYSSTSVSSLTRIPLETERVTITLADKSHQNVHTSPERSCFHRTSDCPIPNNYASYSRSIKSRGVKSHVLYQSSKLWFMEK</sequence>
<dbReference type="Gramene" id="Solyc08g076645.1.1">
    <property type="protein sequence ID" value="Solyc08g076645.1.1"/>
    <property type="gene ID" value="Solyc08g076645.1"/>
</dbReference>
<evidence type="ECO:0000313" key="1">
    <source>
        <dbReference type="EnsemblPlants" id="Solyc08g076645.1.1"/>
    </source>
</evidence>
<reference evidence="1" key="1">
    <citation type="journal article" date="2012" name="Nature">
        <title>The tomato genome sequence provides insights into fleshy fruit evolution.</title>
        <authorList>
            <consortium name="Tomato Genome Consortium"/>
        </authorList>
    </citation>
    <scope>NUCLEOTIDE SEQUENCE [LARGE SCALE GENOMIC DNA]</scope>
    <source>
        <strain evidence="1">cv. Heinz 1706</strain>
    </source>
</reference>